<evidence type="ECO:0000256" key="3">
    <source>
        <dbReference type="ARBA" id="ARBA00022692"/>
    </source>
</evidence>
<keyword evidence="6" id="KW-0997">Cell inner membrane</keyword>
<keyword evidence="9" id="KW-1185">Reference proteome</keyword>
<feature type="transmembrane region" description="Helical" evidence="6">
    <location>
        <begin position="93"/>
        <end position="119"/>
    </location>
</feature>
<dbReference type="Proteomes" id="UP000262073">
    <property type="component" value="Chromosome"/>
</dbReference>
<sequence length="304" mass="33329">MAIWEVFILSTKLTVYLGLSALLGGFLILLLVPFSLEKQSQARLLLQAHIIKYMAMFALVGVFATTLDFFFQVGSLSQTGFTGMFDAVLQRMVAQSTLGTIAISRLCIFIVGIAFCGLFYWQLARKKTPQFIVTLLGSIILWGSVGYVFMLSGHTVQLERSYGYALAVHVIIALSWMGALWPLSAACLHLSPTPLYTLMRQFGHLAIGLVSLLILAGTLLAWELVGSVGNLFNQIYGQSLLLKLGFVNAILLLAAWHKLKSTPKLLTHSNAAIDMRRSIQIEMLIGLCIFLITVALTTVLGPQS</sequence>
<keyword evidence="2 6" id="KW-1003">Cell membrane</keyword>
<dbReference type="Pfam" id="PF05425">
    <property type="entry name" value="CopD"/>
    <property type="match status" value="1"/>
</dbReference>
<evidence type="ECO:0000256" key="2">
    <source>
        <dbReference type="ARBA" id="ARBA00022475"/>
    </source>
</evidence>
<feature type="transmembrane region" description="Helical" evidence="6">
    <location>
        <begin position="13"/>
        <end position="32"/>
    </location>
</feature>
<feature type="transmembrane region" description="Helical" evidence="6">
    <location>
        <begin position="234"/>
        <end position="256"/>
    </location>
</feature>
<dbReference type="KEGG" id="salm:D0Y50_10315"/>
<keyword evidence="5 6" id="KW-0472">Membrane</keyword>
<protein>
    <recommendedName>
        <fullName evidence="6">Copper resistance protein D</fullName>
    </recommendedName>
</protein>
<dbReference type="AlphaFoldDB" id="A0A346NMG7"/>
<dbReference type="PANTHER" id="PTHR34820:SF4">
    <property type="entry name" value="INNER MEMBRANE PROTEIN YEBZ"/>
    <property type="match status" value="1"/>
</dbReference>
<dbReference type="InterPro" id="IPR032694">
    <property type="entry name" value="CopC/D"/>
</dbReference>
<evidence type="ECO:0000259" key="7">
    <source>
        <dbReference type="Pfam" id="PF05425"/>
    </source>
</evidence>
<organism evidence="8 9">
    <name type="scientific">Salinimonas sediminis</name>
    <dbReference type="NCBI Taxonomy" id="2303538"/>
    <lineage>
        <taxon>Bacteria</taxon>
        <taxon>Pseudomonadati</taxon>
        <taxon>Pseudomonadota</taxon>
        <taxon>Gammaproteobacteria</taxon>
        <taxon>Alteromonadales</taxon>
        <taxon>Alteromonadaceae</taxon>
        <taxon>Alteromonas/Salinimonas group</taxon>
        <taxon>Salinimonas</taxon>
    </lineage>
</organism>
<dbReference type="InterPro" id="IPR008457">
    <property type="entry name" value="Cu-R_CopD_dom"/>
</dbReference>
<dbReference type="GO" id="GO:0005886">
    <property type="term" value="C:plasma membrane"/>
    <property type="evidence" value="ECO:0007669"/>
    <property type="project" value="UniProtKB-SubCell"/>
</dbReference>
<evidence type="ECO:0000256" key="4">
    <source>
        <dbReference type="ARBA" id="ARBA00022989"/>
    </source>
</evidence>
<gene>
    <name evidence="8" type="ORF">D0Y50_10315</name>
</gene>
<feature type="transmembrane region" description="Helical" evidence="6">
    <location>
        <begin position="53"/>
        <end position="73"/>
    </location>
</feature>
<accession>A0A346NMG7</accession>
<comment type="function">
    <text evidence="6">Involved in copper resistance.</text>
</comment>
<dbReference type="GO" id="GO:0046688">
    <property type="term" value="P:response to copper ion"/>
    <property type="evidence" value="ECO:0007669"/>
    <property type="project" value="UniProtKB-UniRule"/>
</dbReference>
<feature type="transmembrane region" description="Helical" evidence="6">
    <location>
        <begin position="131"/>
        <end position="150"/>
    </location>
</feature>
<dbReference type="PANTHER" id="PTHR34820">
    <property type="entry name" value="INNER MEMBRANE PROTEIN YEBZ"/>
    <property type="match status" value="1"/>
</dbReference>
<feature type="transmembrane region" description="Helical" evidence="6">
    <location>
        <begin position="162"/>
        <end position="190"/>
    </location>
</feature>
<dbReference type="RefSeq" id="WP_117316850.1">
    <property type="nucleotide sequence ID" value="NZ_CP031769.1"/>
</dbReference>
<evidence type="ECO:0000313" key="8">
    <source>
        <dbReference type="EMBL" id="AXR06724.1"/>
    </source>
</evidence>
<evidence type="ECO:0000256" key="1">
    <source>
        <dbReference type="ARBA" id="ARBA00004651"/>
    </source>
</evidence>
<keyword evidence="4 6" id="KW-1133">Transmembrane helix</keyword>
<feature type="transmembrane region" description="Helical" evidence="6">
    <location>
        <begin position="283"/>
        <end position="301"/>
    </location>
</feature>
<keyword evidence="6" id="KW-0186">Copper</keyword>
<comment type="subcellular location">
    <subcellularLocation>
        <location evidence="6">Cell inner membrane</location>
        <topology evidence="6">Multi-pass membrane protein</topology>
    </subcellularLocation>
    <subcellularLocation>
        <location evidence="1">Cell membrane</location>
        <topology evidence="1">Multi-pass membrane protein</topology>
    </subcellularLocation>
</comment>
<feature type="transmembrane region" description="Helical" evidence="6">
    <location>
        <begin position="202"/>
        <end position="222"/>
    </location>
</feature>
<comment type="similarity">
    <text evidence="6">Belongs to the CopD family.</text>
</comment>
<dbReference type="OrthoDB" id="5780104at2"/>
<evidence type="ECO:0000256" key="6">
    <source>
        <dbReference type="RuleBase" id="RU369037"/>
    </source>
</evidence>
<dbReference type="EMBL" id="CP031769">
    <property type="protein sequence ID" value="AXR06724.1"/>
    <property type="molecule type" value="Genomic_DNA"/>
</dbReference>
<dbReference type="GO" id="GO:0006825">
    <property type="term" value="P:copper ion transport"/>
    <property type="evidence" value="ECO:0007669"/>
    <property type="project" value="InterPro"/>
</dbReference>
<evidence type="ECO:0000256" key="5">
    <source>
        <dbReference type="ARBA" id="ARBA00023136"/>
    </source>
</evidence>
<evidence type="ECO:0000313" key="9">
    <source>
        <dbReference type="Proteomes" id="UP000262073"/>
    </source>
</evidence>
<proteinExistence type="inferred from homology"/>
<feature type="domain" description="Copper resistance protein D" evidence="7">
    <location>
        <begin position="198"/>
        <end position="296"/>
    </location>
</feature>
<name>A0A346NMG7_9ALTE</name>
<keyword evidence="3 6" id="KW-0812">Transmembrane</keyword>
<reference evidence="8 9" key="1">
    <citation type="submission" date="2018-08" db="EMBL/GenBank/DDBJ databases">
        <title>Salinimonas sediminis sp. nov., a piezophilic bacterium isolated from a deep-sea sediment sample from the New Britain Trench.</title>
        <authorList>
            <person name="Cao J."/>
        </authorList>
    </citation>
    <scope>NUCLEOTIDE SEQUENCE [LARGE SCALE GENOMIC DNA]</scope>
    <source>
        <strain evidence="8 9">N102</strain>
    </source>
</reference>